<proteinExistence type="predicted"/>
<feature type="compositionally biased region" description="Basic residues" evidence="1">
    <location>
        <begin position="305"/>
        <end position="315"/>
    </location>
</feature>
<comment type="caution">
    <text evidence="2">The sequence shown here is derived from an EMBL/GenBank/DDBJ whole genome shotgun (WGS) entry which is preliminary data.</text>
</comment>
<feature type="compositionally biased region" description="Basic and acidic residues" evidence="1">
    <location>
        <begin position="289"/>
        <end position="304"/>
    </location>
</feature>
<sequence length="406" mass="45103">NLLDCNQLAHYSIQNGDDIVHVFAPSESNIFTTQSECDLKITTDLGRTLEYKIDTVSIANCGVEIQVFDNATKETVTCKDNKIPIHGKTNLNVLRLNIRKIIPEFAAFSFGMRIKNDLGTSQAIFAPGNARYPKGKYGSMEDIKSSASSQDRANGAYANPAYTKEPGEKQYERQASVGRARGKTGFTNEAFDAEDNRRGEQVDNSWEERDVADANGSKRMSRRDASQRSSMKPMKSAMKKSTAIEMSQVNTQPVNGILKTRTHSPDRSQTSSTDASLDANTLIYGYGHQGKEQPNVKHKPVIERRRSRSGARSHRSGSSGHSRRSQSPDKKKIKNSRMYGEVFIDDRSNKNRSSGRRARSESSKRTRSERTSDSMDSGSSTTSQSRKVSMNPGGKRVHIKGEETDI</sequence>
<feature type="non-terminal residue" evidence="2">
    <location>
        <position position="1"/>
    </location>
</feature>
<feature type="compositionally biased region" description="Low complexity" evidence="1">
    <location>
        <begin position="374"/>
        <end position="389"/>
    </location>
</feature>
<keyword evidence="3" id="KW-1185">Reference proteome</keyword>
<gene>
    <name evidence="2" type="ORF">CUNI_LOCUS5223</name>
</gene>
<organism evidence="2 3">
    <name type="scientific">Candidula unifasciata</name>
    <dbReference type="NCBI Taxonomy" id="100452"/>
    <lineage>
        <taxon>Eukaryota</taxon>
        <taxon>Metazoa</taxon>
        <taxon>Spiralia</taxon>
        <taxon>Lophotrochozoa</taxon>
        <taxon>Mollusca</taxon>
        <taxon>Gastropoda</taxon>
        <taxon>Heterobranchia</taxon>
        <taxon>Euthyneura</taxon>
        <taxon>Panpulmonata</taxon>
        <taxon>Eupulmonata</taxon>
        <taxon>Stylommatophora</taxon>
        <taxon>Helicina</taxon>
        <taxon>Helicoidea</taxon>
        <taxon>Geomitridae</taxon>
        <taxon>Candidula</taxon>
    </lineage>
</organism>
<feature type="compositionally biased region" description="Basic and acidic residues" evidence="1">
    <location>
        <begin position="194"/>
        <end position="212"/>
    </location>
</feature>
<dbReference type="EMBL" id="CAJHNH020000752">
    <property type="protein sequence ID" value="CAG5119665.1"/>
    <property type="molecule type" value="Genomic_DNA"/>
</dbReference>
<evidence type="ECO:0000313" key="2">
    <source>
        <dbReference type="EMBL" id="CAG5119665.1"/>
    </source>
</evidence>
<feature type="region of interest" description="Disordered" evidence="1">
    <location>
        <begin position="255"/>
        <end position="406"/>
    </location>
</feature>
<evidence type="ECO:0000313" key="3">
    <source>
        <dbReference type="Proteomes" id="UP000678393"/>
    </source>
</evidence>
<protein>
    <submittedName>
        <fullName evidence="2">Uncharacterized protein</fullName>
    </submittedName>
</protein>
<dbReference type="OrthoDB" id="6139417at2759"/>
<reference evidence="2" key="1">
    <citation type="submission" date="2021-04" db="EMBL/GenBank/DDBJ databases">
        <authorList>
            <consortium name="Molecular Ecology Group"/>
        </authorList>
    </citation>
    <scope>NUCLEOTIDE SEQUENCE</scope>
</reference>
<feature type="compositionally biased region" description="Polar residues" evidence="1">
    <location>
        <begin position="267"/>
        <end position="279"/>
    </location>
</feature>
<dbReference type="AlphaFoldDB" id="A0A8S3YVK0"/>
<feature type="compositionally biased region" description="Low complexity" evidence="1">
    <location>
        <begin position="229"/>
        <end position="241"/>
    </location>
</feature>
<accession>A0A8S3YVK0</accession>
<feature type="region of interest" description="Disordered" evidence="1">
    <location>
        <begin position="135"/>
        <end position="242"/>
    </location>
</feature>
<evidence type="ECO:0000256" key="1">
    <source>
        <dbReference type="SAM" id="MobiDB-lite"/>
    </source>
</evidence>
<feature type="compositionally biased region" description="Basic and acidic residues" evidence="1">
    <location>
        <begin position="358"/>
        <end position="373"/>
    </location>
</feature>
<name>A0A8S3YVK0_9EUPU</name>
<dbReference type="Proteomes" id="UP000678393">
    <property type="component" value="Unassembled WGS sequence"/>
</dbReference>